<dbReference type="InterPro" id="IPR046950">
    <property type="entry name" value="DNA-dir_Rpol_C_phage-type"/>
</dbReference>
<keyword evidence="3 9" id="KW-0240">DNA-directed RNA polymerase</keyword>
<evidence type="ECO:0000256" key="5">
    <source>
        <dbReference type="ARBA" id="ARBA00022695"/>
    </source>
</evidence>
<evidence type="ECO:0000256" key="4">
    <source>
        <dbReference type="ARBA" id="ARBA00022679"/>
    </source>
</evidence>
<dbReference type="GO" id="GO:0003899">
    <property type="term" value="F:DNA-directed RNA polymerase activity"/>
    <property type="evidence" value="ECO:0007669"/>
    <property type="project" value="UniProtKB-EC"/>
</dbReference>
<dbReference type="InterPro" id="IPR029262">
    <property type="entry name" value="RPOL_N"/>
</dbReference>
<dbReference type="Gene3D" id="1.10.150.20">
    <property type="entry name" value="5' to 3' exonuclease, C-terminal subdomain"/>
    <property type="match status" value="1"/>
</dbReference>
<dbReference type="Gene3D" id="1.10.1320.10">
    <property type="entry name" value="DNA-directed RNA polymerase, N-terminal domain"/>
    <property type="match status" value="1"/>
</dbReference>
<proteinExistence type="inferred from homology"/>
<evidence type="ECO:0000256" key="1">
    <source>
        <dbReference type="ARBA" id="ARBA00009493"/>
    </source>
</evidence>
<dbReference type="Gene3D" id="1.10.287.260">
    <property type="match status" value="1"/>
</dbReference>
<evidence type="ECO:0000256" key="9">
    <source>
        <dbReference type="RuleBase" id="RU003805"/>
    </source>
</evidence>
<dbReference type="InterPro" id="IPR037159">
    <property type="entry name" value="RNA_POL_N_sf"/>
</dbReference>
<dbReference type="EMBL" id="CM009306">
    <property type="protein sequence ID" value="RQP02190.1"/>
    <property type="molecule type" value="Genomic_DNA"/>
</dbReference>
<accession>A0A3N7G4S4</accession>
<dbReference type="Pfam" id="PF00940">
    <property type="entry name" value="RNA_pol"/>
    <property type="match status" value="1"/>
</dbReference>
<dbReference type="GO" id="GO:0005737">
    <property type="term" value="C:cytoplasm"/>
    <property type="evidence" value="ECO:0007669"/>
    <property type="project" value="UniProtKB-ARBA"/>
</dbReference>
<dbReference type="FunFam" id="1.10.287.260:FF:000001">
    <property type="entry name" value="DNA-directed RNA polymerase"/>
    <property type="match status" value="1"/>
</dbReference>
<evidence type="ECO:0000313" key="12">
    <source>
        <dbReference type="EMBL" id="RQP02190.1"/>
    </source>
</evidence>
<dbReference type="PROSITE" id="PS00489">
    <property type="entry name" value="RNA_POL_PHAGE_2"/>
    <property type="match status" value="1"/>
</dbReference>
<evidence type="ECO:0000256" key="3">
    <source>
        <dbReference type="ARBA" id="ARBA00022478"/>
    </source>
</evidence>
<reference evidence="12 13" key="1">
    <citation type="journal article" date="2006" name="Science">
        <title>The genome of black cottonwood, Populus trichocarpa (Torr. &amp; Gray).</title>
        <authorList>
            <person name="Tuskan G.A."/>
            <person name="Difazio S."/>
            <person name="Jansson S."/>
            <person name="Bohlmann J."/>
            <person name="Grigoriev I."/>
            <person name="Hellsten U."/>
            <person name="Putnam N."/>
            <person name="Ralph S."/>
            <person name="Rombauts S."/>
            <person name="Salamov A."/>
            <person name="Schein J."/>
            <person name="Sterck L."/>
            <person name="Aerts A."/>
            <person name="Bhalerao R.R."/>
            <person name="Bhalerao R.P."/>
            <person name="Blaudez D."/>
            <person name="Boerjan W."/>
            <person name="Brun A."/>
            <person name="Brunner A."/>
            <person name="Busov V."/>
            <person name="Campbell M."/>
            <person name="Carlson J."/>
            <person name="Chalot M."/>
            <person name="Chapman J."/>
            <person name="Chen G.L."/>
            <person name="Cooper D."/>
            <person name="Coutinho P.M."/>
            <person name="Couturier J."/>
            <person name="Covert S."/>
            <person name="Cronk Q."/>
            <person name="Cunningham R."/>
            <person name="Davis J."/>
            <person name="Degroeve S."/>
            <person name="Dejardin A."/>
            <person name="Depamphilis C."/>
            <person name="Detter J."/>
            <person name="Dirks B."/>
            <person name="Dubchak I."/>
            <person name="Duplessis S."/>
            <person name="Ehlting J."/>
            <person name="Ellis B."/>
            <person name="Gendler K."/>
            <person name="Goodstein D."/>
            <person name="Gribskov M."/>
            <person name="Grimwood J."/>
            <person name="Groover A."/>
            <person name="Gunter L."/>
            <person name="Hamberger B."/>
            <person name="Heinze B."/>
            <person name="Helariutta Y."/>
            <person name="Henrissat B."/>
            <person name="Holligan D."/>
            <person name="Holt R."/>
            <person name="Huang W."/>
            <person name="Islam-Faridi N."/>
            <person name="Jones S."/>
            <person name="Jones-Rhoades M."/>
            <person name="Jorgensen R."/>
            <person name="Joshi C."/>
            <person name="Kangasjarvi J."/>
            <person name="Karlsson J."/>
            <person name="Kelleher C."/>
            <person name="Kirkpatrick R."/>
            <person name="Kirst M."/>
            <person name="Kohler A."/>
            <person name="Kalluri U."/>
            <person name="Larimer F."/>
            <person name="Leebens-Mack J."/>
            <person name="Leple J.C."/>
            <person name="Locascio P."/>
            <person name="Lou Y."/>
            <person name="Lucas S."/>
            <person name="Martin F."/>
            <person name="Montanini B."/>
            <person name="Napoli C."/>
            <person name="Nelson D.R."/>
            <person name="Nelson C."/>
            <person name="Nieminen K."/>
            <person name="Nilsson O."/>
            <person name="Pereda V."/>
            <person name="Peter G."/>
            <person name="Philippe R."/>
            <person name="Pilate G."/>
            <person name="Poliakov A."/>
            <person name="Razumovskaya J."/>
            <person name="Richardson P."/>
            <person name="Rinaldi C."/>
            <person name="Ritland K."/>
            <person name="Rouze P."/>
            <person name="Ryaboy D."/>
            <person name="Schmutz J."/>
            <person name="Schrader J."/>
            <person name="Segerman B."/>
            <person name="Shin H."/>
            <person name="Siddiqui A."/>
            <person name="Sterky F."/>
            <person name="Terry A."/>
            <person name="Tsai C.J."/>
            <person name="Uberbacher E."/>
            <person name="Unneberg P."/>
            <person name="Vahala J."/>
            <person name="Wall K."/>
            <person name="Wessler S."/>
            <person name="Yang G."/>
            <person name="Yin T."/>
            <person name="Douglas C."/>
            <person name="Marra M."/>
            <person name="Sandberg G."/>
            <person name="Van de Peer Y."/>
            <person name="Rokhsar D."/>
        </authorList>
    </citation>
    <scope>NUCLEOTIDE SEQUENCE [LARGE SCALE GENOMIC DNA]</scope>
    <source>
        <strain evidence="13">cv. Nisqually</strain>
    </source>
</reference>
<dbReference type="Gene3D" id="1.10.287.280">
    <property type="match status" value="1"/>
</dbReference>
<evidence type="ECO:0000259" key="11">
    <source>
        <dbReference type="SMART" id="SM01311"/>
    </source>
</evidence>
<dbReference type="PROSITE" id="PS00900">
    <property type="entry name" value="RNA_POL_PHAGE_1"/>
    <property type="match status" value="1"/>
</dbReference>
<dbReference type="InterPro" id="IPR024075">
    <property type="entry name" value="DNA-dir_RNA_pol_helix_hairp_sf"/>
</dbReference>
<dbReference type="EC" id="2.7.7.6" evidence="2 9"/>
<evidence type="ECO:0000313" key="13">
    <source>
        <dbReference type="Proteomes" id="UP000006729"/>
    </source>
</evidence>
<feature type="domain" description="DNA-directed RNA polymerase N-terminal" evidence="11">
    <location>
        <begin position="5"/>
        <end position="222"/>
    </location>
</feature>
<dbReference type="InterPro" id="IPR043502">
    <property type="entry name" value="DNA/RNA_pol_sf"/>
</dbReference>
<dbReference type="InterPro" id="IPR002092">
    <property type="entry name" value="DNA-dir_Rpol_phage-type"/>
</dbReference>
<feature type="region of interest" description="Disordered" evidence="10">
    <location>
        <begin position="24"/>
        <end position="44"/>
    </location>
</feature>
<dbReference type="FunFam" id="1.10.287.280:FF:000001">
    <property type="entry name" value="DNA-directed RNA polymerase"/>
    <property type="match status" value="1"/>
</dbReference>
<keyword evidence="13" id="KW-1185">Reference proteome</keyword>
<dbReference type="SMART" id="SM01311">
    <property type="entry name" value="RPOL_N"/>
    <property type="match status" value="1"/>
</dbReference>
<gene>
    <name evidence="12" type="ORF">POPTR_017G105800</name>
</gene>
<dbReference type="GO" id="GO:0000428">
    <property type="term" value="C:DNA-directed RNA polymerase complex"/>
    <property type="evidence" value="ECO:0007669"/>
    <property type="project" value="UniProtKB-KW"/>
</dbReference>
<dbReference type="FunFam" id="1.10.150.20:FF:000027">
    <property type="entry name" value="DNA-directed RNA polymerase"/>
    <property type="match status" value="1"/>
</dbReference>
<sequence>MVPGRTLNVVSVMKQIRIHNILEKTRKKKEKANDSKNGVEGESPAVMKEQENLRKKVTDLIKKQKLPAVRKIVKAKDDSKPWNADARAKVGSRLIELLLQTAYIQPPCDQLADSPSEPRPAFVHAFRTVSYENKKGAKKYGVIQCDPLVLKGLEKTARHMVIPYMPMLVPPLRWRGYDKGAHLFLPSYVMRIHGAKQQREAVKRAPRKQLQAVFEALDTLGNTRWRVNKRVLSVVDRIWSNGGCLADLVDHSDVPLPEKPETEDEALLKKWKWKLRGVKKDNRERHAQRCDIELKLAVARKMKDEEGFYYPHNIDFRGRAYPMHPYLNHLGSDLCRGILEFAEGRPLGKSGLRWLKIHIANLFAGGVDKLSYEGRIAFTENHLDDIFDCTDKPLDGKRWWLHAEDPFQFLAVCINLTEALRSSSPETYISHIPVHQDGSCNGLQHYAALGRDKLGAAAVNLVAGEKPADVYSGIAARVLDIMRRDAQKDPDVFPDALRAKELINQVDRKLVKQTVMTSVYGVTYIGARDQIKRRLKERGITEESDIFGCSCYAAKVTLTALGEMFEAARSIMNWLGDCAKIIASENEPVRWTTPLGLPVVQPYRKLGTRSIKTSLQVLILQKETDKLLESFEKSFPTLSFPPLPDRGDFELREVLESPYFFN</sequence>
<keyword evidence="7 9" id="KW-0804">Transcription</keyword>
<protein>
    <recommendedName>
        <fullName evidence="2 9">DNA-directed RNA polymerase</fullName>
        <ecNumber evidence="2 9">2.7.7.6</ecNumber>
    </recommendedName>
</protein>
<evidence type="ECO:0000256" key="10">
    <source>
        <dbReference type="SAM" id="MobiDB-lite"/>
    </source>
</evidence>
<dbReference type="PANTHER" id="PTHR10102:SF24">
    <property type="entry name" value="DNA-DIRECTED RNA POLYMERASE"/>
    <property type="match status" value="1"/>
</dbReference>
<dbReference type="SUPFAM" id="SSF56672">
    <property type="entry name" value="DNA/RNA polymerases"/>
    <property type="match status" value="1"/>
</dbReference>
<dbReference type="Proteomes" id="UP000006729">
    <property type="component" value="Chromosome 17"/>
</dbReference>
<keyword evidence="4 9" id="KW-0808">Transferase</keyword>
<keyword evidence="6" id="KW-0809">Transit peptide</keyword>
<comment type="function">
    <text evidence="9">DNA-dependent RNA polymerase catalyzes the transcription of DNA into RNA using the four ribonucleoside triphosphates as substrates.</text>
</comment>
<dbReference type="AlphaFoldDB" id="A0A3N7G4S4"/>
<evidence type="ECO:0000256" key="8">
    <source>
        <dbReference type="ARBA" id="ARBA00048552"/>
    </source>
</evidence>
<keyword evidence="5 9" id="KW-0548">Nucleotidyltransferase</keyword>
<dbReference type="PANTHER" id="PTHR10102">
    <property type="entry name" value="DNA-DIRECTED RNA POLYMERASE, MITOCHONDRIAL"/>
    <property type="match status" value="1"/>
</dbReference>
<organism evidence="12 13">
    <name type="scientific">Populus trichocarpa</name>
    <name type="common">Western balsam poplar</name>
    <name type="synonym">Populus balsamifera subsp. trichocarpa</name>
    <dbReference type="NCBI Taxonomy" id="3694"/>
    <lineage>
        <taxon>Eukaryota</taxon>
        <taxon>Viridiplantae</taxon>
        <taxon>Streptophyta</taxon>
        <taxon>Embryophyta</taxon>
        <taxon>Tracheophyta</taxon>
        <taxon>Spermatophyta</taxon>
        <taxon>Magnoliopsida</taxon>
        <taxon>eudicotyledons</taxon>
        <taxon>Gunneridae</taxon>
        <taxon>Pentapetalae</taxon>
        <taxon>rosids</taxon>
        <taxon>fabids</taxon>
        <taxon>Malpighiales</taxon>
        <taxon>Salicaceae</taxon>
        <taxon>Saliceae</taxon>
        <taxon>Populus</taxon>
    </lineage>
</organism>
<comment type="similarity">
    <text evidence="1 9">Belongs to the phage and mitochondrial RNA polymerase family.</text>
</comment>
<name>A0A3N7G4S4_POPTR</name>
<evidence type="ECO:0000256" key="2">
    <source>
        <dbReference type="ARBA" id="ARBA00012418"/>
    </source>
</evidence>
<comment type="catalytic activity">
    <reaction evidence="8 9">
        <text>RNA(n) + a ribonucleoside 5'-triphosphate = RNA(n+1) + diphosphate</text>
        <dbReference type="Rhea" id="RHEA:21248"/>
        <dbReference type="Rhea" id="RHEA-COMP:14527"/>
        <dbReference type="Rhea" id="RHEA-COMP:17342"/>
        <dbReference type="ChEBI" id="CHEBI:33019"/>
        <dbReference type="ChEBI" id="CHEBI:61557"/>
        <dbReference type="ChEBI" id="CHEBI:140395"/>
        <dbReference type="EC" id="2.7.7.6"/>
    </reaction>
</comment>
<dbReference type="GO" id="GO:0006351">
    <property type="term" value="P:DNA-templated transcription"/>
    <property type="evidence" value="ECO:0007669"/>
    <property type="project" value="InterPro"/>
</dbReference>
<evidence type="ECO:0000256" key="6">
    <source>
        <dbReference type="ARBA" id="ARBA00022946"/>
    </source>
</evidence>
<evidence type="ECO:0000256" key="7">
    <source>
        <dbReference type="ARBA" id="ARBA00023163"/>
    </source>
</evidence>
<dbReference type="GO" id="GO:0003677">
    <property type="term" value="F:DNA binding"/>
    <property type="evidence" value="ECO:0007669"/>
    <property type="project" value="InterPro"/>
</dbReference>
<dbReference type="Pfam" id="PF14700">
    <property type="entry name" value="RPOL_N"/>
    <property type="match status" value="1"/>
</dbReference>